<dbReference type="InterPro" id="IPR042197">
    <property type="entry name" value="Apaf_helical"/>
</dbReference>
<dbReference type="InterPro" id="IPR035897">
    <property type="entry name" value="Toll_tir_struct_dom_sf"/>
</dbReference>
<dbReference type="InterPro" id="IPR027417">
    <property type="entry name" value="P-loop_NTPase"/>
</dbReference>
<accession>A0AA38BVQ0</accession>
<dbReference type="Gene3D" id="3.40.50.10140">
    <property type="entry name" value="Toll/interleukin-1 receptor homology (TIR) domain"/>
    <property type="match status" value="1"/>
</dbReference>
<keyword evidence="1" id="KW-0433">Leucine-rich repeat</keyword>
<dbReference type="PROSITE" id="PS50104">
    <property type="entry name" value="TIR"/>
    <property type="match status" value="1"/>
</dbReference>
<dbReference type="Gene3D" id="3.80.10.10">
    <property type="entry name" value="Ribonuclease Inhibitor"/>
    <property type="match status" value="2"/>
</dbReference>
<dbReference type="InterPro" id="IPR044974">
    <property type="entry name" value="Disease_R_plants"/>
</dbReference>
<dbReference type="PANTHER" id="PTHR11017:SF385">
    <property type="entry name" value="DISEASE RESISTANCE PROTEIN (TIR-NBS-LRR CLASS)-RELATED"/>
    <property type="match status" value="1"/>
</dbReference>
<sequence>MASSSSHRQNIDHDAFSGISPPSKRRRMCGSSKLYDVFINHRGPDVKETLAKDLYKSLHELQLSVFLDSEELELGDVFPSNIQTAICSSSVHIAIFSRGYADSAWCLAELTFMLETDAKIIPVFYDVAPSDLRFIDKGFYAQAFSNYEGKGRYLDKLERWKESLQSVSVITGYECSKHNNDDEEVCQRIVRTVLKEVQVKKPLHVAEHSVGLNKLIRDLEIFCKLNERKGDNFNIIGIYGMGGVGKTTLAKELFNNKCSQYDGACFLSDVREAYAKSVLPSLQSKLIQDLVHESNVKFHSIDDGISHLKHRLGNTCLLRFLIVLDDIDNMEQLDALLIKGKQNLVIVTTRDEGVLINARINLRFKLKGMNEHDGREIFCQHAFNQPRPFSGYEDLVDAFVKACRGLPLSLKVFGRHVSGRSQDYWLLELDKIRRVLPGDVLRNLKISFDSLDHEEKQIFMDIACFFNDKCKSVAIEIWKISRWSGEHALQRLKEKCLVEEIILTVDGVLKMHDHLRDLGRQMAEELTPVRVWRPDYLQSLESKGFQKTLALINARCFHSMRDRLMDAQITFFIGNSDYCSQASSSLLWLELMLNGNEHTCIPSWVPLQNLQGLKVSYGWLKRLWENNVQAPSQLKVLEISKTFLKEFPDLSGMSNQLERVQLKDELSISIQGCSLLKSLKPRSFVLNSGSTLHTNGELAFNDRVLEATCFTSSYFPNLLLFYNFKLGGTLALKKERQSRIDFTRFVKLNISKGHEFEELCLEGLHGLEKIRLDRCEKLKCLKLSSCKKLTELVISQCRQLKKLCLESLYCVETITVDNCENLNCLELNGCKKLKTVSGISYLNSLVILDCCGRPELEDFLHQQLVRSPPTITTDDICETSWETNHSEVEDCYWPLLEAPWKTNHSEVEDCYWPMPEAPSKTNHSE</sequence>
<dbReference type="PANTHER" id="PTHR11017">
    <property type="entry name" value="LEUCINE-RICH REPEAT-CONTAINING PROTEIN"/>
    <property type="match status" value="1"/>
</dbReference>
<keyword evidence="3" id="KW-0611">Plant defense</keyword>
<dbReference type="InterPro" id="IPR003593">
    <property type="entry name" value="AAA+_ATPase"/>
</dbReference>
<dbReference type="Gene3D" id="3.40.50.300">
    <property type="entry name" value="P-loop containing nucleotide triphosphate hydrolases"/>
    <property type="match status" value="1"/>
</dbReference>
<feature type="region of interest" description="Disordered" evidence="4">
    <location>
        <begin position="1"/>
        <end position="25"/>
    </location>
</feature>
<feature type="domain" description="TIR" evidence="5">
    <location>
        <begin position="33"/>
        <end position="197"/>
    </location>
</feature>
<evidence type="ECO:0000259" key="5">
    <source>
        <dbReference type="PROSITE" id="PS50104"/>
    </source>
</evidence>
<evidence type="ECO:0000256" key="1">
    <source>
        <dbReference type="ARBA" id="ARBA00022614"/>
    </source>
</evidence>
<dbReference type="AlphaFoldDB" id="A0AA38BVQ0"/>
<dbReference type="SMART" id="SM00382">
    <property type="entry name" value="AAA"/>
    <property type="match status" value="1"/>
</dbReference>
<dbReference type="SUPFAM" id="SSF52058">
    <property type="entry name" value="L domain-like"/>
    <property type="match status" value="1"/>
</dbReference>
<protein>
    <recommendedName>
        <fullName evidence="5">TIR domain-containing protein</fullName>
    </recommendedName>
</protein>
<dbReference type="InterPro" id="IPR000157">
    <property type="entry name" value="TIR_dom"/>
</dbReference>
<dbReference type="GO" id="GO:0007165">
    <property type="term" value="P:signal transduction"/>
    <property type="evidence" value="ECO:0007669"/>
    <property type="project" value="InterPro"/>
</dbReference>
<keyword evidence="7" id="KW-1185">Reference proteome</keyword>
<dbReference type="Pfam" id="PF23282">
    <property type="entry name" value="WHD_ROQ1"/>
    <property type="match status" value="1"/>
</dbReference>
<dbReference type="EMBL" id="JAHRHJ020003813">
    <property type="protein sequence ID" value="KAH9290030.1"/>
    <property type="molecule type" value="Genomic_DNA"/>
</dbReference>
<dbReference type="SUPFAM" id="SSF52200">
    <property type="entry name" value="Toll/Interleukin receptor TIR domain"/>
    <property type="match status" value="1"/>
</dbReference>
<keyword evidence="2" id="KW-0677">Repeat</keyword>
<dbReference type="Pfam" id="PF00931">
    <property type="entry name" value="NB-ARC"/>
    <property type="match status" value="1"/>
</dbReference>
<evidence type="ECO:0000256" key="4">
    <source>
        <dbReference type="SAM" id="MobiDB-lite"/>
    </source>
</evidence>
<evidence type="ECO:0000256" key="2">
    <source>
        <dbReference type="ARBA" id="ARBA00022737"/>
    </source>
</evidence>
<reference evidence="6 7" key="1">
    <citation type="journal article" date="2021" name="Nat. Plants">
        <title>The Taxus genome provides insights into paclitaxel biosynthesis.</title>
        <authorList>
            <person name="Xiong X."/>
            <person name="Gou J."/>
            <person name="Liao Q."/>
            <person name="Li Y."/>
            <person name="Zhou Q."/>
            <person name="Bi G."/>
            <person name="Li C."/>
            <person name="Du R."/>
            <person name="Wang X."/>
            <person name="Sun T."/>
            <person name="Guo L."/>
            <person name="Liang H."/>
            <person name="Lu P."/>
            <person name="Wu Y."/>
            <person name="Zhang Z."/>
            <person name="Ro D.K."/>
            <person name="Shang Y."/>
            <person name="Huang S."/>
            <person name="Yan J."/>
        </authorList>
    </citation>
    <scope>NUCLEOTIDE SEQUENCE [LARGE SCALE GENOMIC DNA]</scope>
    <source>
        <strain evidence="6">Ta-2019</strain>
    </source>
</reference>
<evidence type="ECO:0000313" key="7">
    <source>
        <dbReference type="Proteomes" id="UP000824469"/>
    </source>
</evidence>
<dbReference type="Pfam" id="PF01582">
    <property type="entry name" value="TIR"/>
    <property type="match status" value="1"/>
</dbReference>
<organism evidence="6 7">
    <name type="scientific">Taxus chinensis</name>
    <name type="common">Chinese yew</name>
    <name type="synonym">Taxus wallichiana var. chinensis</name>
    <dbReference type="NCBI Taxonomy" id="29808"/>
    <lineage>
        <taxon>Eukaryota</taxon>
        <taxon>Viridiplantae</taxon>
        <taxon>Streptophyta</taxon>
        <taxon>Embryophyta</taxon>
        <taxon>Tracheophyta</taxon>
        <taxon>Spermatophyta</taxon>
        <taxon>Pinopsida</taxon>
        <taxon>Pinidae</taxon>
        <taxon>Conifers II</taxon>
        <taxon>Cupressales</taxon>
        <taxon>Taxaceae</taxon>
        <taxon>Taxus</taxon>
    </lineage>
</organism>
<dbReference type="GO" id="GO:0043531">
    <property type="term" value="F:ADP binding"/>
    <property type="evidence" value="ECO:0007669"/>
    <property type="project" value="InterPro"/>
</dbReference>
<dbReference type="PRINTS" id="PR00364">
    <property type="entry name" value="DISEASERSIST"/>
</dbReference>
<evidence type="ECO:0000313" key="6">
    <source>
        <dbReference type="EMBL" id="KAH9290030.1"/>
    </source>
</evidence>
<name>A0AA38BVQ0_TAXCH</name>
<feature type="non-terminal residue" evidence="6">
    <location>
        <position position="925"/>
    </location>
</feature>
<dbReference type="Gene3D" id="1.10.10.10">
    <property type="entry name" value="Winged helix-like DNA-binding domain superfamily/Winged helix DNA-binding domain"/>
    <property type="match status" value="1"/>
</dbReference>
<dbReference type="GO" id="GO:0006952">
    <property type="term" value="P:defense response"/>
    <property type="evidence" value="ECO:0007669"/>
    <property type="project" value="UniProtKB-KW"/>
</dbReference>
<dbReference type="InterPro" id="IPR058192">
    <property type="entry name" value="WHD_ROQ1-like"/>
</dbReference>
<evidence type="ECO:0000256" key="3">
    <source>
        <dbReference type="ARBA" id="ARBA00022821"/>
    </source>
</evidence>
<dbReference type="InterPro" id="IPR002182">
    <property type="entry name" value="NB-ARC"/>
</dbReference>
<comment type="caution">
    <text evidence="6">The sequence shown here is derived from an EMBL/GenBank/DDBJ whole genome shotgun (WGS) entry which is preliminary data.</text>
</comment>
<dbReference type="SUPFAM" id="SSF52540">
    <property type="entry name" value="P-loop containing nucleoside triphosphate hydrolases"/>
    <property type="match status" value="1"/>
</dbReference>
<dbReference type="Proteomes" id="UP000824469">
    <property type="component" value="Unassembled WGS sequence"/>
</dbReference>
<dbReference type="Gene3D" id="1.10.8.430">
    <property type="entry name" value="Helical domain of apoptotic protease-activating factors"/>
    <property type="match status" value="1"/>
</dbReference>
<dbReference type="InterPro" id="IPR036388">
    <property type="entry name" value="WH-like_DNA-bd_sf"/>
</dbReference>
<dbReference type="SMART" id="SM00255">
    <property type="entry name" value="TIR"/>
    <property type="match status" value="1"/>
</dbReference>
<proteinExistence type="predicted"/>
<dbReference type="InterPro" id="IPR032675">
    <property type="entry name" value="LRR_dom_sf"/>
</dbReference>
<gene>
    <name evidence="6" type="ORF">KI387_034147</name>
</gene>